<dbReference type="EMBL" id="CP136920">
    <property type="protein sequence ID" value="WOO39289.1"/>
    <property type="molecule type" value="Genomic_DNA"/>
</dbReference>
<evidence type="ECO:0008006" key="5">
    <source>
        <dbReference type="Google" id="ProtNLM"/>
    </source>
</evidence>
<keyword evidence="4" id="KW-1185">Reference proteome</keyword>
<dbReference type="RefSeq" id="WP_317831126.1">
    <property type="nucleotide sequence ID" value="NZ_CP136920.1"/>
</dbReference>
<evidence type="ECO:0000313" key="4">
    <source>
        <dbReference type="Proteomes" id="UP001304300"/>
    </source>
</evidence>
<sequence>MKLLKWIAIIVVTLIVIIGGGLAILLNSSGLQKTIVMGQLEGKVEHVEIDYLVAGFSSMTIRGLIVDQDGTQIKLEEAQVDYSLMDALFSKEIRISKLEVSGLDVELPAAREVIPMGPGPVVIPDETTQKSPAKKPETDSDDEPESSEPPPPFEGIFGKAEVPVKLYIDGVDVKAKVAVSQNQMLTVAVTGGGIAPGKTSSIKAKGKMKDSSANAAAGVVDVDSTLEISQTDGQKLNAIVLSTVVKASGGNLQKPATITADVILKGEESGKETYTVKLTDSDNYISVDYKASFDPDAKKLVGDATFKVTQRGLMPIMGDKQLPSLSVNGKANFDLSSETYAGSTMAEVSGSAGKLERINEQLTGIPDIRFQFKYDGDITAESLTATDFNLDISDSKGSSIIMAKLLQEIVIGEDSNLHDLSGKVAELSIGKFEPSWLNPALKDIELKGGALSGAATVEASKDVIKLVTSKPFSFKGLTAIQQGKEMLRNVGGMISFAGTLSETEMTFDLTNAKVTDASGSTMLSLNADVDARMEDGQPESADYTVKLAAFFDPILNQPFSTQKLAKPVELKAENIASWKANGDLRIKRLLANLTQQGGQKIADMAMLKPIEVNLNDSESLTPEKIIDGDTFRVTISSLPTEIINAFLGDLKITSGNANGQLIVSGENGNLNIKSSKAVSVTNLSVTQKGKPMLDSITATLTPNITYSENAASVDLTGLDLKSKNIPLLSGKLNAKLAPKAITPLQTAMFDFKGDLAQFLNQPVVQAYNNLAAGTFTAKGNVDFANDGKYSAEIKGNGFRVASPAGSFKTISLSASGVSKLPESITINAPLEVFGPSGKTSAKLDGWVAIRSAFKEFKIDVSGDTIFTDDLQLLASAFKNPRITGQAPSTPTATKPTVASRPSQQPRHVQGSGKVTPDQEPPWKDFRGTATLKLNRVMKGIYEVSKVNAQLKVAEKNVTLDPAEADLMGAPLKAYVYVSHVLDARPTEPYALKSTLTLSKFDVGKFLALTKPGSPAPLTGLYSIDGKLHGFAPTLQTMADEAKGEFSLKGGPGQLRALAAAGKNASATAGLGAAAIGIAGAFLGDKVRELPALGQLIQLLQSIDYQTLEIKATRGKSLNINLDPFLLQGPQVRLNGKGTITHKTAVPIAEQPLVVNVSLDAKDKTANLLNELRLLKSKQPDKSGYYVGPNFSIKGTPASPDFSELNDILTKAASGIIGGGFGGNLNNDSNESGSNKNSGGTKPEEAVRGLLNGLLGN</sequence>
<dbReference type="KEGG" id="puo:RZN69_11755"/>
<protein>
    <recommendedName>
        <fullName evidence="5">AsmA domain-containing protein</fullName>
    </recommendedName>
</protein>
<feature type="region of interest" description="Disordered" evidence="1">
    <location>
        <begin position="881"/>
        <end position="925"/>
    </location>
</feature>
<feature type="compositionally biased region" description="Low complexity" evidence="1">
    <location>
        <begin position="1225"/>
        <end position="1239"/>
    </location>
</feature>
<proteinExistence type="predicted"/>
<dbReference type="AlphaFoldDB" id="A0AAQ3LBW7"/>
<dbReference type="Proteomes" id="UP001304300">
    <property type="component" value="Chromosome"/>
</dbReference>
<reference evidence="3 4" key="1">
    <citation type="submission" date="2023-10" db="EMBL/GenBank/DDBJ databases">
        <title>Rubellicoccus peritrichatus gen. nov., sp. nov., isolated from an algae of coral reef tank.</title>
        <authorList>
            <person name="Luo J."/>
        </authorList>
    </citation>
    <scope>NUCLEOTIDE SEQUENCE [LARGE SCALE GENOMIC DNA]</scope>
    <source>
        <strain evidence="3 4">CR14</strain>
    </source>
</reference>
<evidence type="ECO:0000313" key="3">
    <source>
        <dbReference type="EMBL" id="WOO39289.1"/>
    </source>
</evidence>
<keyword evidence="2" id="KW-1133">Transmembrane helix</keyword>
<feature type="compositionally biased region" description="Polar residues" evidence="1">
    <location>
        <begin position="885"/>
        <end position="906"/>
    </location>
</feature>
<evidence type="ECO:0000256" key="2">
    <source>
        <dbReference type="SAM" id="Phobius"/>
    </source>
</evidence>
<feature type="region of interest" description="Disordered" evidence="1">
    <location>
        <begin position="116"/>
        <end position="155"/>
    </location>
</feature>
<gene>
    <name evidence="3" type="ORF">RZN69_11755</name>
</gene>
<organism evidence="3 4">
    <name type="scientific">Rubellicoccus peritrichatus</name>
    <dbReference type="NCBI Taxonomy" id="3080537"/>
    <lineage>
        <taxon>Bacteria</taxon>
        <taxon>Pseudomonadati</taxon>
        <taxon>Verrucomicrobiota</taxon>
        <taxon>Opitutia</taxon>
        <taxon>Puniceicoccales</taxon>
        <taxon>Cerasicoccaceae</taxon>
        <taxon>Rubellicoccus</taxon>
    </lineage>
</organism>
<evidence type="ECO:0000256" key="1">
    <source>
        <dbReference type="SAM" id="MobiDB-lite"/>
    </source>
</evidence>
<accession>A0AAQ3LBW7</accession>
<name>A0AAQ3LBW7_9BACT</name>
<feature type="region of interest" description="Disordered" evidence="1">
    <location>
        <begin position="1222"/>
        <end position="1244"/>
    </location>
</feature>
<keyword evidence="2" id="KW-0812">Transmembrane</keyword>
<feature type="transmembrane region" description="Helical" evidence="2">
    <location>
        <begin position="7"/>
        <end position="26"/>
    </location>
</feature>
<keyword evidence="2" id="KW-0472">Membrane</keyword>